<keyword evidence="5" id="KW-0808">Transferase</keyword>
<evidence type="ECO:0000259" key="4">
    <source>
        <dbReference type="PROSITE" id="PS50887"/>
    </source>
</evidence>
<keyword evidence="3" id="KW-0812">Transmembrane</keyword>
<dbReference type="PROSITE" id="PS50887">
    <property type="entry name" value="GGDEF"/>
    <property type="match status" value="1"/>
</dbReference>
<protein>
    <recommendedName>
        <fullName evidence="1">diguanylate cyclase</fullName>
        <ecNumber evidence="1">2.7.7.65</ecNumber>
    </recommendedName>
</protein>
<dbReference type="InterPro" id="IPR000160">
    <property type="entry name" value="GGDEF_dom"/>
</dbReference>
<comment type="catalytic activity">
    <reaction evidence="2">
        <text>2 GTP = 3',3'-c-di-GMP + 2 diphosphate</text>
        <dbReference type="Rhea" id="RHEA:24898"/>
        <dbReference type="ChEBI" id="CHEBI:33019"/>
        <dbReference type="ChEBI" id="CHEBI:37565"/>
        <dbReference type="ChEBI" id="CHEBI:58805"/>
        <dbReference type="EC" id="2.7.7.65"/>
    </reaction>
</comment>
<proteinExistence type="predicted"/>
<organism evidence="5 6">
    <name type="scientific">Neoaquamicrobium sediminum</name>
    <dbReference type="NCBI Taxonomy" id="1849104"/>
    <lineage>
        <taxon>Bacteria</taxon>
        <taxon>Pseudomonadati</taxon>
        <taxon>Pseudomonadota</taxon>
        <taxon>Alphaproteobacteria</taxon>
        <taxon>Hyphomicrobiales</taxon>
        <taxon>Phyllobacteriaceae</taxon>
        <taxon>Neoaquamicrobium</taxon>
    </lineage>
</organism>
<dbReference type="EMBL" id="JAZHFV010000001">
    <property type="protein sequence ID" value="MEX4006564.1"/>
    <property type="molecule type" value="Genomic_DNA"/>
</dbReference>
<keyword evidence="3" id="KW-1133">Transmembrane helix</keyword>
<comment type="caution">
    <text evidence="5">The sequence shown here is derived from an EMBL/GenBank/DDBJ whole genome shotgun (WGS) entry which is preliminary data.</text>
</comment>
<keyword evidence="5" id="KW-0548">Nucleotidyltransferase</keyword>
<dbReference type="PANTHER" id="PTHR45138:SF9">
    <property type="entry name" value="DIGUANYLATE CYCLASE DGCM-RELATED"/>
    <property type="match status" value="1"/>
</dbReference>
<dbReference type="NCBIfam" id="TIGR00254">
    <property type="entry name" value="GGDEF"/>
    <property type="match status" value="1"/>
</dbReference>
<dbReference type="Gene3D" id="3.30.70.270">
    <property type="match status" value="1"/>
</dbReference>
<evidence type="ECO:0000313" key="5">
    <source>
        <dbReference type="EMBL" id="MEX4006564.1"/>
    </source>
</evidence>
<dbReference type="InterPro" id="IPR029787">
    <property type="entry name" value="Nucleotide_cyclase"/>
</dbReference>
<dbReference type="InterPro" id="IPR050469">
    <property type="entry name" value="Diguanylate_Cyclase"/>
</dbReference>
<keyword evidence="6" id="KW-1185">Reference proteome</keyword>
<reference evidence="5 6" key="1">
    <citation type="submission" date="2024-01" db="EMBL/GenBank/DDBJ databases">
        <title>New evidence supports the origin of RcGTA from prophage.</title>
        <authorList>
            <person name="Xu Y."/>
            <person name="Liu B."/>
            <person name="Chen F."/>
        </authorList>
    </citation>
    <scope>NUCLEOTIDE SEQUENCE [LARGE SCALE GENOMIC DNA]</scope>
    <source>
        <strain evidence="5 6">CBW1107-2</strain>
    </source>
</reference>
<dbReference type="Proteomes" id="UP001559025">
    <property type="component" value="Unassembled WGS sequence"/>
</dbReference>
<accession>A0ABV3WPI0</accession>
<evidence type="ECO:0000256" key="1">
    <source>
        <dbReference type="ARBA" id="ARBA00012528"/>
    </source>
</evidence>
<evidence type="ECO:0000256" key="2">
    <source>
        <dbReference type="ARBA" id="ARBA00034247"/>
    </source>
</evidence>
<evidence type="ECO:0000256" key="3">
    <source>
        <dbReference type="SAM" id="Phobius"/>
    </source>
</evidence>
<dbReference type="SMART" id="SM00267">
    <property type="entry name" value="GGDEF"/>
    <property type="match status" value="1"/>
</dbReference>
<dbReference type="GO" id="GO:0052621">
    <property type="term" value="F:diguanylate cyclase activity"/>
    <property type="evidence" value="ECO:0007669"/>
    <property type="project" value="UniProtKB-EC"/>
</dbReference>
<dbReference type="RefSeq" id="WP_368801846.1">
    <property type="nucleotide sequence ID" value="NZ_JAZHFV010000001.1"/>
</dbReference>
<dbReference type="Pfam" id="PF00990">
    <property type="entry name" value="GGDEF"/>
    <property type="match status" value="1"/>
</dbReference>
<evidence type="ECO:0000313" key="6">
    <source>
        <dbReference type="Proteomes" id="UP001559025"/>
    </source>
</evidence>
<sequence>MKQVLAKAALFAVVSAAASLLIVVALVPLIGGVVEGNALLMALLCPLVIAFPASGHTLWQKKKLSDALLELTRAHDELADAHMQLAEAHARLSEKARHDDMTGLLNREAFFATLKSLRRRTDSGALLIIDADNFKYINDTHGHQQGDVALKLITEAIRTALREDDLVGRIGGEEFGAFLVGADVNEAVEVAERIRLAVEAIHFSPGEGKYLPLSVSIGASRLRQQLTWSEMMREADRRLYEAKRRGRNRVVFETVAKAA</sequence>
<feature type="domain" description="GGDEF" evidence="4">
    <location>
        <begin position="122"/>
        <end position="255"/>
    </location>
</feature>
<name>A0ABV3WPI0_9HYPH</name>
<keyword evidence="3" id="KW-0472">Membrane</keyword>
<feature type="transmembrane region" description="Helical" evidence="3">
    <location>
        <begin position="9"/>
        <end position="32"/>
    </location>
</feature>
<dbReference type="InterPro" id="IPR043128">
    <property type="entry name" value="Rev_trsase/Diguanyl_cyclase"/>
</dbReference>
<dbReference type="SUPFAM" id="SSF55073">
    <property type="entry name" value="Nucleotide cyclase"/>
    <property type="match status" value="1"/>
</dbReference>
<gene>
    <name evidence="5" type="ORF">V1479_04565</name>
</gene>
<dbReference type="CDD" id="cd01949">
    <property type="entry name" value="GGDEF"/>
    <property type="match status" value="1"/>
</dbReference>
<dbReference type="PANTHER" id="PTHR45138">
    <property type="entry name" value="REGULATORY COMPONENTS OF SENSORY TRANSDUCTION SYSTEM"/>
    <property type="match status" value="1"/>
</dbReference>
<dbReference type="EC" id="2.7.7.65" evidence="1"/>